<name>A0A4R5A4Z0_9ACTN</name>
<evidence type="ECO:0000259" key="6">
    <source>
        <dbReference type="SMART" id="SM00839"/>
    </source>
</evidence>
<dbReference type="GO" id="GO:0004352">
    <property type="term" value="F:glutamate dehydrogenase (NAD+) activity"/>
    <property type="evidence" value="ECO:0007669"/>
    <property type="project" value="TreeGrafter"/>
</dbReference>
<feature type="domain" description="Glutamate/phenylalanine/leucine/valine/L-tryptophan dehydrogenase C-terminal" evidence="6">
    <location>
        <begin position="219"/>
        <end position="447"/>
    </location>
</feature>
<dbReference type="SUPFAM" id="SSF51735">
    <property type="entry name" value="NAD(P)-binding Rossmann-fold domains"/>
    <property type="match status" value="1"/>
</dbReference>
<evidence type="ECO:0000313" key="7">
    <source>
        <dbReference type="EMBL" id="TDD67013.1"/>
    </source>
</evidence>
<keyword evidence="2 3" id="KW-0560">Oxidoreductase</keyword>
<dbReference type="PRINTS" id="PR00082">
    <property type="entry name" value="GLFDHDRGNASE"/>
</dbReference>
<protein>
    <recommendedName>
        <fullName evidence="3">Glutamate dehydrogenase</fullName>
    </recommendedName>
</protein>
<evidence type="ECO:0000313" key="8">
    <source>
        <dbReference type="Proteomes" id="UP000295217"/>
    </source>
</evidence>
<dbReference type="Pfam" id="PF02812">
    <property type="entry name" value="ELFV_dehydrog_N"/>
    <property type="match status" value="1"/>
</dbReference>
<dbReference type="InterPro" id="IPR014362">
    <property type="entry name" value="Glu_DH"/>
</dbReference>
<sequence>MTRNPLTRHSASAKLRRTSVRFTGDSMTLTSLSMIDRGLTPDIAVNGSVDRAAELLELRPGVNELLKLHDRELGVQLPLRRDDGSIAVVQGYRVQHSGARGPYLGGLRFHPRADLHQTRALASLTTWRSALHGLPFGGAQGSLLIDPADFSTTELEALTRRYALAVSHIMGPRLDIAAPDLNTDARVMAWFLDAYGSRHGHAPGVVAGKPISLGGVPGGEAAAGRALVYVLEAAARRWGLDLGAQRVAIQGFGHVGSWVARELFVRGVRVVAVGDAGGAVLNERGLDVRELLRATAAGYSVADSGAPLQRIAPDELLTLDCDVLIPAATGEVLTAFNVDGVRASIVVEGAAHPVTPEADAVLDARGVRVIPDLLAGGGAAIAAYAEWAQGVAGVPWDEMRLATELRGRIERTFTEVAEFSEEHHCSYRQAAYALAVDRVAAALELRGGL</sequence>
<dbReference type="InterPro" id="IPR046346">
    <property type="entry name" value="Aminoacid_DH-like_N_sf"/>
</dbReference>
<dbReference type="InterPro" id="IPR006096">
    <property type="entry name" value="Glu/Leu/Phe/Val/Trp_DH_C"/>
</dbReference>
<dbReference type="InterPro" id="IPR036291">
    <property type="entry name" value="NAD(P)-bd_dom_sf"/>
</dbReference>
<evidence type="ECO:0000256" key="4">
    <source>
        <dbReference type="PIRSR" id="PIRSR000185-3"/>
    </source>
</evidence>
<keyword evidence="8" id="KW-1185">Reference proteome</keyword>
<dbReference type="GO" id="GO:0006538">
    <property type="term" value="P:L-glutamate catabolic process"/>
    <property type="evidence" value="ECO:0007669"/>
    <property type="project" value="TreeGrafter"/>
</dbReference>
<dbReference type="Proteomes" id="UP000295217">
    <property type="component" value="Unassembled WGS sequence"/>
</dbReference>
<dbReference type="Gene3D" id="3.40.50.10860">
    <property type="entry name" value="Leucine Dehydrogenase, chain A, domain 1"/>
    <property type="match status" value="1"/>
</dbReference>
<evidence type="ECO:0000256" key="5">
    <source>
        <dbReference type="RuleBase" id="RU004417"/>
    </source>
</evidence>
<dbReference type="InterPro" id="IPR006095">
    <property type="entry name" value="Glu/Leu/Phe/Val/Trp_DH"/>
</dbReference>
<dbReference type="AlphaFoldDB" id="A0A4R5A4Z0"/>
<feature type="site" description="Important for catalysis" evidence="4">
    <location>
        <position position="180"/>
    </location>
</feature>
<dbReference type="PANTHER" id="PTHR11606:SF13">
    <property type="entry name" value="GLUTAMATE DEHYDROGENASE 1, MITOCHONDRIAL"/>
    <property type="match status" value="1"/>
</dbReference>
<gene>
    <name evidence="7" type="ORF">E1262_20550</name>
</gene>
<dbReference type="PIRSF" id="PIRSF000185">
    <property type="entry name" value="Glu_DH"/>
    <property type="match status" value="1"/>
</dbReference>
<dbReference type="EMBL" id="SMLB01000033">
    <property type="protein sequence ID" value="TDD67013.1"/>
    <property type="molecule type" value="Genomic_DNA"/>
</dbReference>
<proteinExistence type="inferred from homology"/>
<dbReference type="InterPro" id="IPR006097">
    <property type="entry name" value="Glu/Leu/Phe/Val/Trp_DH_dimer"/>
</dbReference>
<comment type="caution">
    <text evidence="7">The sequence shown here is derived from an EMBL/GenBank/DDBJ whole genome shotgun (WGS) entry which is preliminary data.</text>
</comment>
<dbReference type="SUPFAM" id="SSF53223">
    <property type="entry name" value="Aminoacid dehydrogenase-like, N-terminal domain"/>
    <property type="match status" value="1"/>
</dbReference>
<comment type="similarity">
    <text evidence="1 3 5">Belongs to the Glu/Leu/Phe/Val dehydrogenases family.</text>
</comment>
<evidence type="ECO:0000256" key="2">
    <source>
        <dbReference type="ARBA" id="ARBA00023002"/>
    </source>
</evidence>
<accession>A0A4R5A4Z0</accession>
<dbReference type="SMART" id="SM00839">
    <property type="entry name" value="ELFV_dehydrog"/>
    <property type="match status" value="1"/>
</dbReference>
<dbReference type="Gene3D" id="3.40.50.720">
    <property type="entry name" value="NAD(P)-binding Rossmann-like Domain"/>
    <property type="match status" value="1"/>
</dbReference>
<dbReference type="Pfam" id="PF00208">
    <property type="entry name" value="ELFV_dehydrog"/>
    <property type="match status" value="1"/>
</dbReference>
<reference evidence="7 8" key="1">
    <citation type="submission" date="2019-02" db="EMBL/GenBank/DDBJ databases">
        <title>Draft genome sequences of novel Actinobacteria.</title>
        <authorList>
            <person name="Sahin N."/>
            <person name="Ay H."/>
            <person name="Saygin H."/>
        </authorList>
    </citation>
    <scope>NUCLEOTIDE SEQUENCE [LARGE SCALE GENOMIC DNA]</scope>
    <source>
        <strain evidence="7 8">8K307</strain>
    </source>
</reference>
<organism evidence="7 8">
    <name type="scientific">Jiangella aurantiaca</name>
    <dbReference type="NCBI Taxonomy" id="2530373"/>
    <lineage>
        <taxon>Bacteria</taxon>
        <taxon>Bacillati</taxon>
        <taxon>Actinomycetota</taxon>
        <taxon>Actinomycetes</taxon>
        <taxon>Jiangellales</taxon>
        <taxon>Jiangellaceae</taxon>
        <taxon>Jiangella</taxon>
    </lineage>
</organism>
<dbReference type="OrthoDB" id="9803297at2"/>
<evidence type="ECO:0000256" key="3">
    <source>
        <dbReference type="PIRNR" id="PIRNR000185"/>
    </source>
</evidence>
<evidence type="ECO:0000256" key="1">
    <source>
        <dbReference type="ARBA" id="ARBA00006382"/>
    </source>
</evidence>
<dbReference type="PANTHER" id="PTHR11606">
    <property type="entry name" value="GLUTAMATE DEHYDROGENASE"/>
    <property type="match status" value="1"/>
</dbReference>